<comment type="caution">
    <text evidence="5">The sequence shown here is derived from an EMBL/GenBank/DDBJ whole genome shotgun (WGS) entry which is preliminary data.</text>
</comment>
<dbReference type="Proteomes" id="UP000177078">
    <property type="component" value="Unassembled WGS sequence"/>
</dbReference>
<evidence type="ECO:0000256" key="1">
    <source>
        <dbReference type="ARBA" id="ARBA00022980"/>
    </source>
</evidence>
<dbReference type="GO" id="GO:0005737">
    <property type="term" value="C:cytoplasm"/>
    <property type="evidence" value="ECO:0007669"/>
    <property type="project" value="UniProtKB-ARBA"/>
</dbReference>
<dbReference type="Pfam" id="PF00886">
    <property type="entry name" value="Ribosomal_S16"/>
    <property type="match status" value="1"/>
</dbReference>
<dbReference type="AlphaFoldDB" id="A0A1G2REY4"/>
<protein>
    <recommendedName>
        <fullName evidence="3">Small ribosomal subunit protein bS16</fullName>
    </recommendedName>
</protein>
<accession>A0A1G2REY4</accession>
<evidence type="ECO:0000256" key="3">
    <source>
        <dbReference type="HAMAP-Rule" id="MF_00385"/>
    </source>
</evidence>
<gene>
    <name evidence="3" type="primary">rpsP</name>
    <name evidence="5" type="ORF">A3F15_02500</name>
</gene>
<dbReference type="InterPro" id="IPR023803">
    <property type="entry name" value="Ribosomal_bS16_dom_sf"/>
</dbReference>
<dbReference type="Gene3D" id="3.30.1320.10">
    <property type="match status" value="1"/>
</dbReference>
<dbReference type="GO" id="GO:0015935">
    <property type="term" value="C:small ribosomal subunit"/>
    <property type="evidence" value="ECO:0007669"/>
    <property type="project" value="TreeGrafter"/>
</dbReference>
<feature type="region of interest" description="Disordered" evidence="4">
    <location>
        <begin position="80"/>
        <end position="178"/>
    </location>
</feature>
<comment type="similarity">
    <text evidence="3">Belongs to the bacterial ribosomal protein bS16 family.</text>
</comment>
<dbReference type="InterPro" id="IPR000307">
    <property type="entry name" value="Ribosomal_bS16"/>
</dbReference>
<evidence type="ECO:0000313" key="5">
    <source>
        <dbReference type="EMBL" id="OHA71403.1"/>
    </source>
</evidence>
<feature type="compositionally biased region" description="Basic and acidic residues" evidence="4">
    <location>
        <begin position="121"/>
        <end position="134"/>
    </location>
</feature>
<evidence type="ECO:0000256" key="4">
    <source>
        <dbReference type="SAM" id="MobiDB-lite"/>
    </source>
</evidence>
<dbReference type="PANTHER" id="PTHR12919">
    <property type="entry name" value="30S RIBOSOMAL PROTEIN S16"/>
    <property type="match status" value="1"/>
</dbReference>
<name>A0A1G2REY4_9BACT</name>
<dbReference type="NCBIfam" id="TIGR00002">
    <property type="entry name" value="S16"/>
    <property type="match status" value="1"/>
</dbReference>
<proteinExistence type="inferred from homology"/>
<organism evidence="5 6">
    <name type="scientific">Candidatus Wildermuthbacteria bacterium RIFCSPHIGHO2_12_FULL_40_12</name>
    <dbReference type="NCBI Taxonomy" id="1802457"/>
    <lineage>
        <taxon>Bacteria</taxon>
        <taxon>Candidatus Wildermuthiibacteriota</taxon>
    </lineage>
</organism>
<keyword evidence="2 3" id="KW-0687">Ribonucleoprotein</keyword>
<dbReference type="GO" id="GO:0003735">
    <property type="term" value="F:structural constituent of ribosome"/>
    <property type="evidence" value="ECO:0007669"/>
    <property type="project" value="InterPro"/>
</dbReference>
<dbReference type="EMBL" id="MHUC01000001">
    <property type="protein sequence ID" value="OHA71403.1"/>
    <property type="molecule type" value="Genomic_DNA"/>
</dbReference>
<dbReference type="STRING" id="1802457.A3F15_02500"/>
<dbReference type="HAMAP" id="MF_00385">
    <property type="entry name" value="Ribosomal_bS16"/>
    <property type="match status" value="1"/>
</dbReference>
<dbReference type="PANTHER" id="PTHR12919:SF20">
    <property type="entry name" value="SMALL RIBOSOMAL SUBUNIT PROTEIN BS16M"/>
    <property type="match status" value="1"/>
</dbReference>
<keyword evidence="1 3" id="KW-0689">Ribosomal protein</keyword>
<dbReference type="GO" id="GO:0006412">
    <property type="term" value="P:translation"/>
    <property type="evidence" value="ECO:0007669"/>
    <property type="project" value="UniProtKB-UniRule"/>
</dbReference>
<feature type="compositionally biased region" description="Low complexity" evidence="4">
    <location>
        <begin position="135"/>
        <end position="145"/>
    </location>
</feature>
<evidence type="ECO:0000313" key="6">
    <source>
        <dbReference type="Proteomes" id="UP000177078"/>
    </source>
</evidence>
<feature type="compositionally biased region" description="Basic and acidic residues" evidence="4">
    <location>
        <begin position="152"/>
        <end position="178"/>
    </location>
</feature>
<feature type="compositionally biased region" description="Polar residues" evidence="4">
    <location>
        <begin position="106"/>
        <end position="120"/>
    </location>
</feature>
<reference evidence="5 6" key="1">
    <citation type="journal article" date="2016" name="Nat. Commun.">
        <title>Thousands of microbial genomes shed light on interconnected biogeochemical processes in an aquifer system.</title>
        <authorList>
            <person name="Anantharaman K."/>
            <person name="Brown C.T."/>
            <person name="Hug L.A."/>
            <person name="Sharon I."/>
            <person name="Castelle C.J."/>
            <person name="Probst A.J."/>
            <person name="Thomas B.C."/>
            <person name="Singh A."/>
            <person name="Wilkins M.J."/>
            <person name="Karaoz U."/>
            <person name="Brodie E.L."/>
            <person name="Williams K.H."/>
            <person name="Hubbard S.S."/>
            <person name="Banfield J.F."/>
        </authorList>
    </citation>
    <scope>NUCLEOTIDE SEQUENCE [LARGE SCALE GENOMIC DNA]</scope>
</reference>
<evidence type="ECO:0000256" key="2">
    <source>
        <dbReference type="ARBA" id="ARBA00023274"/>
    </source>
</evidence>
<sequence length="178" mass="19612">MLTIRLFRRGKRNQPFFKIVVTDKRKSSTRGRFVEEVGFYNPLTKEKGLKTERMKHWLSVGAIPSATVHNMLISEKIAEGKKIPKHKISKKKESVSAEDSAGKEAVTTQGKPAGESSITQEVKEEKPAEVKAEPVVESVESVKAPEGAKVAPEPKESIAKDEEKAVEPAKKTESGTTE</sequence>
<dbReference type="SUPFAM" id="SSF54565">
    <property type="entry name" value="Ribosomal protein S16"/>
    <property type="match status" value="1"/>
</dbReference>